<dbReference type="PROSITE" id="PS50157">
    <property type="entry name" value="ZINC_FINGER_C2H2_2"/>
    <property type="match status" value="1"/>
</dbReference>
<dbReference type="PANTHER" id="PTHR24379:SF121">
    <property type="entry name" value="C2H2-TYPE DOMAIN-CONTAINING PROTEIN"/>
    <property type="match status" value="1"/>
</dbReference>
<evidence type="ECO:0000256" key="1">
    <source>
        <dbReference type="ARBA" id="ARBA00022723"/>
    </source>
</evidence>
<feature type="region of interest" description="Disordered" evidence="8">
    <location>
        <begin position="490"/>
        <end position="510"/>
    </location>
</feature>
<dbReference type="PROSITE" id="PS00028">
    <property type="entry name" value="ZINC_FINGER_C2H2_1"/>
    <property type="match status" value="2"/>
</dbReference>
<name>A0A6P4JJJ7_DROKI</name>
<keyword evidence="6" id="KW-0804">Transcription</keyword>
<dbReference type="AlphaFoldDB" id="A0A6P4JJJ7"/>
<keyword evidence="1" id="KW-0479">Metal-binding</keyword>
<evidence type="ECO:0000259" key="9">
    <source>
        <dbReference type="PROSITE" id="PS50157"/>
    </source>
</evidence>
<gene>
    <name evidence="11" type="primary">LOC108084201</name>
</gene>
<evidence type="ECO:0000256" key="7">
    <source>
        <dbReference type="PROSITE-ProRule" id="PRU00042"/>
    </source>
</evidence>
<keyword evidence="3 7" id="KW-0863">Zinc-finger</keyword>
<reference evidence="11" key="1">
    <citation type="submission" date="2025-08" db="UniProtKB">
        <authorList>
            <consortium name="RefSeq"/>
        </authorList>
    </citation>
    <scope>IDENTIFICATION</scope>
    <source>
        <strain evidence="11">14028-0561.14</strain>
        <tissue evidence="11">Whole fly</tissue>
    </source>
</reference>
<dbReference type="SUPFAM" id="SSF57667">
    <property type="entry name" value="beta-beta-alpha zinc fingers"/>
    <property type="match status" value="1"/>
</dbReference>
<evidence type="ECO:0000256" key="8">
    <source>
        <dbReference type="SAM" id="MobiDB-lite"/>
    </source>
</evidence>
<evidence type="ECO:0000313" key="10">
    <source>
        <dbReference type="Proteomes" id="UP001652661"/>
    </source>
</evidence>
<keyword evidence="2" id="KW-0677">Repeat</keyword>
<evidence type="ECO:0000256" key="2">
    <source>
        <dbReference type="ARBA" id="ARBA00022737"/>
    </source>
</evidence>
<organism evidence="10 11">
    <name type="scientific">Drosophila kikkawai</name>
    <name type="common">Fruit fly</name>
    <dbReference type="NCBI Taxonomy" id="30033"/>
    <lineage>
        <taxon>Eukaryota</taxon>
        <taxon>Metazoa</taxon>
        <taxon>Ecdysozoa</taxon>
        <taxon>Arthropoda</taxon>
        <taxon>Hexapoda</taxon>
        <taxon>Insecta</taxon>
        <taxon>Pterygota</taxon>
        <taxon>Neoptera</taxon>
        <taxon>Endopterygota</taxon>
        <taxon>Diptera</taxon>
        <taxon>Brachycera</taxon>
        <taxon>Muscomorpha</taxon>
        <taxon>Ephydroidea</taxon>
        <taxon>Drosophilidae</taxon>
        <taxon>Drosophila</taxon>
        <taxon>Sophophora</taxon>
    </lineage>
</organism>
<evidence type="ECO:0000256" key="5">
    <source>
        <dbReference type="ARBA" id="ARBA00023015"/>
    </source>
</evidence>
<dbReference type="Proteomes" id="UP001652661">
    <property type="component" value="Chromosome 3R"/>
</dbReference>
<feature type="domain" description="C2H2-type" evidence="9">
    <location>
        <begin position="315"/>
        <end position="342"/>
    </location>
</feature>
<keyword evidence="5" id="KW-0805">Transcription regulation</keyword>
<evidence type="ECO:0000256" key="4">
    <source>
        <dbReference type="ARBA" id="ARBA00022833"/>
    </source>
</evidence>
<feature type="compositionally biased region" description="Polar residues" evidence="8">
    <location>
        <begin position="213"/>
        <end position="223"/>
    </location>
</feature>
<dbReference type="PANTHER" id="PTHR24379">
    <property type="entry name" value="KRAB AND ZINC FINGER DOMAIN-CONTAINING"/>
    <property type="match status" value="1"/>
</dbReference>
<dbReference type="GeneID" id="108084201"/>
<feature type="region of interest" description="Disordered" evidence="8">
    <location>
        <begin position="213"/>
        <end position="243"/>
    </location>
</feature>
<feature type="region of interest" description="Disordered" evidence="8">
    <location>
        <begin position="282"/>
        <end position="305"/>
    </location>
</feature>
<protein>
    <recommendedName>
        <fullName evidence="9">C2H2-type domain-containing protein</fullName>
    </recommendedName>
</protein>
<dbReference type="GO" id="GO:0008270">
    <property type="term" value="F:zinc ion binding"/>
    <property type="evidence" value="ECO:0007669"/>
    <property type="project" value="UniProtKB-KW"/>
</dbReference>
<evidence type="ECO:0000313" key="11">
    <source>
        <dbReference type="RefSeq" id="XP_017035801.2"/>
    </source>
</evidence>
<dbReference type="Pfam" id="PF00096">
    <property type="entry name" value="zf-C2H2"/>
    <property type="match status" value="1"/>
</dbReference>
<dbReference type="InterPro" id="IPR036236">
    <property type="entry name" value="Znf_C2H2_sf"/>
</dbReference>
<dbReference type="RefSeq" id="XP_017035801.2">
    <property type="nucleotide sequence ID" value="XM_017180312.3"/>
</dbReference>
<feature type="compositionally biased region" description="Basic and acidic residues" evidence="8">
    <location>
        <begin position="103"/>
        <end position="112"/>
    </location>
</feature>
<proteinExistence type="predicted"/>
<accession>A0A6P4JJJ7</accession>
<dbReference type="InterPro" id="IPR013087">
    <property type="entry name" value="Znf_C2H2_type"/>
</dbReference>
<feature type="region of interest" description="Disordered" evidence="8">
    <location>
        <begin position="101"/>
        <end position="121"/>
    </location>
</feature>
<evidence type="ECO:0000256" key="3">
    <source>
        <dbReference type="ARBA" id="ARBA00022771"/>
    </source>
</evidence>
<keyword evidence="4" id="KW-0862">Zinc</keyword>
<dbReference type="OrthoDB" id="8020061at2759"/>
<sequence>MYLSFDADDKWQSAMVTQSSQLFEMHATSKMEAGDDKDLRRAVLKDLHQLSISHDPDQNSPLRPFDKSVLNRHNALSSTPSKDTVPAVAMPPQTIPLDLTGVDNKENSHPDVGDNSTLSSSDLTANTVKANTLKNDDATMDEVVEQEVAKPSVSSVYPLSDNVVLENITEVSNEEVSVMASPSVPKDIPAKESEEVNEVSELIAKILKMTTDSMEPPTVSTSKVEAGKRQSMSSLYSAPLPRPRRSYLPTRMSVVVKTTLNSPARKRRISCLPVSRRSITVSGPSRKLDAATNTSGQKLAPMLPKPQAKSSSVIYNCKTCEATFRVKSLLTVHERMHNLSENGPKAVKRLASASATGSSGSQNRCKYCDKNFALERALHIHLMEKCDKIPPGEKRKLKYTELNHVKKAQLPKIAVVSAPANPPKPQPRMSTVQTKALSNGAQLMPPPSARKVSKNVAHLGVYRTPTKSVPCHLCKQSFKSILEFTTHSLNAHGKGPMQKVGEDDAPSAMD</sequence>
<dbReference type="SMART" id="SM00355">
    <property type="entry name" value="ZnF_C2H2"/>
    <property type="match status" value="3"/>
</dbReference>
<keyword evidence="10" id="KW-1185">Reference proteome</keyword>
<evidence type="ECO:0000256" key="6">
    <source>
        <dbReference type="ARBA" id="ARBA00023163"/>
    </source>
</evidence>
<dbReference type="Gene3D" id="3.30.160.60">
    <property type="entry name" value="Classic Zinc Finger"/>
    <property type="match status" value="1"/>
</dbReference>